<dbReference type="AlphaFoldDB" id="A0A1V4JDX6"/>
<dbReference type="EMBL" id="LSYS01007908">
    <property type="protein sequence ID" value="OPJ70254.1"/>
    <property type="molecule type" value="Genomic_DNA"/>
</dbReference>
<sequence length="67" mass="7362">MSWVGSRRDVSLRQAQREQEGNRAEDEGRAPTSSPSSWTAGQHFSGQTSSGFLPSWTPAAGREVWVL</sequence>
<proteinExistence type="predicted"/>
<organism evidence="2 3">
    <name type="scientific">Patagioenas fasciata monilis</name>
    <dbReference type="NCBI Taxonomy" id="372326"/>
    <lineage>
        <taxon>Eukaryota</taxon>
        <taxon>Metazoa</taxon>
        <taxon>Chordata</taxon>
        <taxon>Craniata</taxon>
        <taxon>Vertebrata</taxon>
        <taxon>Euteleostomi</taxon>
        <taxon>Archelosauria</taxon>
        <taxon>Archosauria</taxon>
        <taxon>Dinosauria</taxon>
        <taxon>Saurischia</taxon>
        <taxon>Theropoda</taxon>
        <taxon>Coelurosauria</taxon>
        <taxon>Aves</taxon>
        <taxon>Neognathae</taxon>
        <taxon>Neoaves</taxon>
        <taxon>Columbimorphae</taxon>
        <taxon>Columbiformes</taxon>
        <taxon>Columbidae</taxon>
        <taxon>Patagioenas</taxon>
    </lineage>
</organism>
<evidence type="ECO:0000313" key="2">
    <source>
        <dbReference type="EMBL" id="OPJ70254.1"/>
    </source>
</evidence>
<evidence type="ECO:0000313" key="3">
    <source>
        <dbReference type="Proteomes" id="UP000190648"/>
    </source>
</evidence>
<dbReference type="Proteomes" id="UP000190648">
    <property type="component" value="Unassembled WGS sequence"/>
</dbReference>
<comment type="caution">
    <text evidence="2">The sequence shown here is derived from an EMBL/GenBank/DDBJ whole genome shotgun (WGS) entry which is preliminary data.</text>
</comment>
<accession>A0A1V4JDX6</accession>
<reference evidence="2 3" key="1">
    <citation type="submission" date="2016-02" db="EMBL/GenBank/DDBJ databases">
        <title>Band-tailed pigeon sequencing and assembly.</title>
        <authorList>
            <person name="Soares A.E."/>
            <person name="Novak B.J."/>
            <person name="Rice E.S."/>
            <person name="O'Connell B."/>
            <person name="Chang D."/>
            <person name="Weber S."/>
            <person name="Shapiro B."/>
        </authorList>
    </citation>
    <scope>NUCLEOTIDE SEQUENCE [LARGE SCALE GENOMIC DNA]</scope>
    <source>
        <strain evidence="2">BTP2013</strain>
        <tissue evidence="2">Blood</tissue>
    </source>
</reference>
<feature type="compositionally biased region" description="Basic and acidic residues" evidence="1">
    <location>
        <begin position="1"/>
        <end position="29"/>
    </location>
</feature>
<feature type="region of interest" description="Disordered" evidence="1">
    <location>
        <begin position="1"/>
        <end position="56"/>
    </location>
</feature>
<name>A0A1V4JDX6_PATFA</name>
<keyword evidence="3" id="KW-1185">Reference proteome</keyword>
<evidence type="ECO:0000256" key="1">
    <source>
        <dbReference type="SAM" id="MobiDB-lite"/>
    </source>
</evidence>
<protein>
    <submittedName>
        <fullName evidence="2">Uncharacterized protein</fullName>
    </submittedName>
</protein>
<gene>
    <name evidence="2" type="ORF">AV530_019443</name>
</gene>
<feature type="compositionally biased region" description="Polar residues" evidence="1">
    <location>
        <begin position="31"/>
        <end position="52"/>
    </location>
</feature>